<name>A0AAD2EDZ0_9LAMI</name>
<sequence length="195" mass="22171">MDLRLHGLLLSTTQRAPKVSVSSSFSRIRAPLTMHDSNFEYFVSVKSHKNSSVTSYSSGSEAEYEGFVSGEDEFESASKRHLESNLDEEVLEETHFVEPSVKNPDGEIVQRSDDLNEFAFRDNGVIEFLEEVDNLLLHDENKRVVVTEHRLPSTSFAGGQSSRDHSQEIDRHDMTDSDEEVNSDREIDGFSVKRW</sequence>
<dbReference type="EMBL" id="OU503058">
    <property type="protein sequence ID" value="CAI9787104.1"/>
    <property type="molecule type" value="Genomic_DNA"/>
</dbReference>
<protein>
    <submittedName>
        <fullName evidence="2">Uncharacterized protein</fullName>
    </submittedName>
</protein>
<gene>
    <name evidence="2" type="ORF">FPE_LOCUS34534</name>
</gene>
<evidence type="ECO:0000313" key="2">
    <source>
        <dbReference type="EMBL" id="CAI9787104.1"/>
    </source>
</evidence>
<reference evidence="2" key="1">
    <citation type="submission" date="2023-05" db="EMBL/GenBank/DDBJ databases">
        <authorList>
            <person name="Huff M."/>
        </authorList>
    </citation>
    <scope>NUCLEOTIDE SEQUENCE</scope>
</reference>
<evidence type="ECO:0000256" key="1">
    <source>
        <dbReference type="SAM" id="MobiDB-lite"/>
    </source>
</evidence>
<organism evidence="2 3">
    <name type="scientific">Fraxinus pennsylvanica</name>
    <dbReference type="NCBI Taxonomy" id="56036"/>
    <lineage>
        <taxon>Eukaryota</taxon>
        <taxon>Viridiplantae</taxon>
        <taxon>Streptophyta</taxon>
        <taxon>Embryophyta</taxon>
        <taxon>Tracheophyta</taxon>
        <taxon>Spermatophyta</taxon>
        <taxon>Magnoliopsida</taxon>
        <taxon>eudicotyledons</taxon>
        <taxon>Gunneridae</taxon>
        <taxon>Pentapetalae</taxon>
        <taxon>asterids</taxon>
        <taxon>lamiids</taxon>
        <taxon>Lamiales</taxon>
        <taxon>Oleaceae</taxon>
        <taxon>Oleeae</taxon>
        <taxon>Fraxinus</taxon>
    </lineage>
</organism>
<keyword evidence="3" id="KW-1185">Reference proteome</keyword>
<dbReference type="AlphaFoldDB" id="A0AAD2EDZ0"/>
<feature type="compositionally biased region" description="Basic and acidic residues" evidence="1">
    <location>
        <begin position="162"/>
        <end position="175"/>
    </location>
</feature>
<accession>A0AAD2EDZ0</accession>
<proteinExistence type="predicted"/>
<feature type="region of interest" description="Disordered" evidence="1">
    <location>
        <begin position="153"/>
        <end position="195"/>
    </location>
</feature>
<dbReference type="Proteomes" id="UP000834106">
    <property type="component" value="Chromosome 23"/>
</dbReference>
<evidence type="ECO:0000313" key="3">
    <source>
        <dbReference type="Proteomes" id="UP000834106"/>
    </source>
</evidence>